<comment type="caution">
    <text evidence="2">The sequence shown here is derived from an EMBL/GenBank/DDBJ whole genome shotgun (WGS) entry which is preliminary data.</text>
</comment>
<name>A0A2K3MDU6_TRIPR</name>
<dbReference type="Pfam" id="PF13966">
    <property type="entry name" value="zf-RVT"/>
    <property type="match status" value="1"/>
</dbReference>
<dbReference type="STRING" id="57577.A0A2K3MDU6"/>
<feature type="domain" description="Reverse transcriptase zinc-binding" evidence="1">
    <location>
        <begin position="89"/>
        <end position="152"/>
    </location>
</feature>
<accession>A0A2K3MDU6</accession>
<dbReference type="Proteomes" id="UP000236291">
    <property type="component" value="Unassembled WGS sequence"/>
</dbReference>
<dbReference type="InterPro" id="IPR026960">
    <property type="entry name" value="RVT-Znf"/>
</dbReference>
<feature type="non-terminal residue" evidence="2">
    <location>
        <position position="208"/>
    </location>
</feature>
<evidence type="ECO:0000313" key="2">
    <source>
        <dbReference type="EMBL" id="PNX88961.1"/>
    </source>
</evidence>
<reference evidence="2 3" key="1">
    <citation type="journal article" date="2014" name="Am. J. Bot.">
        <title>Genome assembly and annotation for red clover (Trifolium pratense; Fabaceae).</title>
        <authorList>
            <person name="Istvanek J."/>
            <person name="Jaros M."/>
            <person name="Krenek A."/>
            <person name="Repkova J."/>
        </authorList>
    </citation>
    <scope>NUCLEOTIDE SEQUENCE [LARGE SCALE GENOMIC DNA]</scope>
    <source>
        <strain evidence="3">cv. Tatra</strain>
        <tissue evidence="2">Young leaves</tissue>
    </source>
</reference>
<dbReference type="AlphaFoldDB" id="A0A2K3MDU6"/>
<dbReference type="EMBL" id="ASHM01058244">
    <property type="protein sequence ID" value="PNX88961.1"/>
    <property type="molecule type" value="Genomic_DNA"/>
</dbReference>
<evidence type="ECO:0000313" key="3">
    <source>
        <dbReference type="Proteomes" id="UP000236291"/>
    </source>
</evidence>
<sequence length="208" mass="23901">MYGCRWKIGNGANINIMHEPSLKKEDGLACGCLHLKDKVRIIFPLITWDRNKVMSLFPTEVANCILAVPLFDVVEENKLVWFEDSHGNYSVKSGYNMLLHHDTSTTVMAVPGNWKSLWKIHTPPKSKHLLWRICRECLPTRARLQERHVKCPEQFSTVKGVIMDVCSKEDRDVAGRMALLVWSLWNNRNNCVWNSIKEAGQQIGIKSE</sequence>
<gene>
    <name evidence="2" type="ORF">L195_g045076</name>
</gene>
<evidence type="ECO:0000259" key="1">
    <source>
        <dbReference type="Pfam" id="PF13966"/>
    </source>
</evidence>
<organism evidence="2 3">
    <name type="scientific">Trifolium pratense</name>
    <name type="common">Red clover</name>
    <dbReference type="NCBI Taxonomy" id="57577"/>
    <lineage>
        <taxon>Eukaryota</taxon>
        <taxon>Viridiplantae</taxon>
        <taxon>Streptophyta</taxon>
        <taxon>Embryophyta</taxon>
        <taxon>Tracheophyta</taxon>
        <taxon>Spermatophyta</taxon>
        <taxon>Magnoliopsida</taxon>
        <taxon>eudicotyledons</taxon>
        <taxon>Gunneridae</taxon>
        <taxon>Pentapetalae</taxon>
        <taxon>rosids</taxon>
        <taxon>fabids</taxon>
        <taxon>Fabales</taxon>
        <taxon>Fabaceae</taxon>
        <taxon>Papilionoideae</taxon>
        <taxon>50 kb inversion clade</taxon>
        <taxon>NPAAA clade</taxon>
        <taxon>Hologalegina</taxon>
        <taxon>IRL clade</taxon>
        <taxon>Trifolieae</taxon>
        <taxon>Trifolium</taxon>
    </lineage>
</organism>
<reference evidence="2 3" key="2">
    <citation type="journal article" date="2017" name="Front. Plant Sci.">
        <title>Gene Classification and Mining of Molecular Markers Useful in Red Clover (Trifolium pratense) Breeding.</title>
        <authorList>
            <person name="Istvanek J."/>
            <person name="Dluhosova J."/>
            <person name="Dluhos P."/>
            <person name="Patkova L."/>
            <person name="Nedelnik J."/>
            <person name="Repkova J."/>
        </authorList>
    </citation>
    <scope>NUCLEOTIDE SEQUENCE [LARGE SCALE GENOMIC DNA]</scope>
    <source>
        <strain evidence="3">cv. Tatra</strain>
        <tissue evidence="2">Young leaves</tissue>
    </source>
</reference>
<proteinExistence type="predicted"/>
<protein>
    <recommendedName>
        <fullName evidence="1">Reverse transcriptase zinc-binding domain-containing protein</fullName>
    </recommendedName>
</protein>